<organism evidence="2 3">
    <name type="scientific">Tagetes erecta</name>
    <name type="common">African marigold</name>
    <dbReference type="NCBI Taxonomy" id="13708"/>
    <lineage>
        <taxon>Eukaryota</taxon>
        <taxon>Viridiplantae</taxon>
        <taxon>Streptophyta</taxon>
        <taxon>Embryophyta</taxon>
        <taxon>Tracheophyta</taxon>
        <taxon>Spermatophyta</taxon>
        <taxon>Magnoliopsida</taxon>
        <taxon>eudicotyledons</taxon>
        <taxon>Gunneridae</taxon>
        <taxon>Pentapetalae</taxon>
        <taxon>asterids</taxon>
        <taxon>campanulids</taxon>
        <taxon>Asterales</taxon>
        <taxon>Asteraceae</taxon>
        <taxon>Asteroideae</taxon>
        <taxon>Heliantheae alliance</taxon>
        <taxon>Tageteae</taxon>
        <taxon>Tagetes</taxon>
    </lineage>
</organism>
<evidence type="ECO:0000256" key="1">
    <source>
        <dbReference type="SAM" id="SignalP"/>
    </source>
</evidence>
<name>A0AAD8KPD3_TARER</name>
<proteinExistence type="predicted"/>
<gene>
    <name evidence="2" type="ORF">QVD17_20297</name>
</gene>
<evidence type="ECO:0008006" key="4">
    <source>
        <dbReference type="Google" id="ProtNLM"/>
    </source>
</evidence>
<protein>
    <recommendedName>
        <fullName evidence="4">Secreted protein</fullName>
    </recommendedName>
</protein>
<evidence type="ECO:0000313" key="2">
    <source>
        <dbReference type="EMBL" id="KAK1424956.1"/>
    </source>
</evidence>
<sequence>MHTIYMPSVLISLIYICNCVSCYSQLSRLGNSAFNSISVIVYLASHNCLSSTTPPSFHLRDSRYGYDKGNDCKAESRSK</sequence>
<feature type="chain" id="PRO_5042202058" description="Secreted protein" evidence="1">
    <location>
        <begin position="20"/>
        <end position="79"/>
    </location>
</feature>
<keyword evidence="3" id="KW-1185">Reference proteome</keyword>
<keyword evidence="1" id="KW-0732">Signal</keyword>
<accession>A0AAD8KPD3</accession>
<comment type="caution">
    <text evidence="2">The sequence shown here is derived from an EMBL/GenBank/DDBJ whole genome shotgun (WGS) entry which is preliminary data.</text>
</comment>
<evidence type="ECO:0000313" key="3">
    <source>
        <dbReference type="Proteomes" id="UP001229421"/>
    </source>
</evidence>
<feature type="signal peptide" evidence="1">
    <location>
        <begin position="1"/>
        <end position="19"/>
    </location>
</feature>
<reference evidence="2" key="1">
    <citation type="journal article" date="2023" name="bioRxiv">
        <title>Improved chromosome-level genome assembly for marigold (Tagetes erecta).</title>
        <authorList>
            <person name="Jiang F."/>
            <person name="Yuan L."/>
            <person name="Wang S."/>
            <person name="Wang H."/>
            <person name="Xu D."/>
            <person name="Wang A."/>
            <person name="Fan W."/>
        </authorList>
    </citation>
    <scope>NUCLEOTIDE SEQUENCE</scope>
    <source>
        <strain evidence="2">WSJ</strain>
        <tissue evidence="2">Leaf</tissue>
    </source>
</reference>
<dbReference type="EMBL" id="JAUHHV010000005">
    <property type="protein sequence ID" value="KAK1424956.1"/>
    <property type="molecule type" value="Genomic_DNA"/>
</dbReference>
<dbReference type="AlphaFoldDB" id="A0AAD8KPD3"/>
<dbReference type="Proteomes" id="UP001229421">
    <property type="component" value="Unassembled WGS sequence"/>
</dbReference>